<evidence type="ECO:0000256" key="1">
    <source>
        <dbReference type="SAM" id="MobiDB-lite"/>
    </source>
</evidence>
<evidence type="ECO:0008006" key="5">
    <source>
        <dbReference type="Google" id="ProtNLM"/>
    </source>
</evidence>
<dbReference type="Proteomes" id="UP001596111">
    <property type="component" value="Unassembled WGS sequence"/>
</dbReference>
<dbReference type="RefSeq" id="WP_377323679.1">
    <property type="nucleotide sequence ID" value="NZ_JBHSNG010000001.1"/>
</dbReference>
<feature type="chain" id="PRO_5047500883" description="Lipoprotein" evidence="2">
    <location>
        <begin position="28"/>
        <end position="119"/>
    </location>
</feature>
<protein>
    <recommendedName>
        <fullName evidence="5">Lipoprotein</fullName>
    </recommendedName>
</protein>
<accession>A0ABW0STI8</accession>
<evidence type="ECO:0000256" key="2">
    <source>
        <dbReference type="SAM" id="SignalP"/>
    </source>
</evidence>
<name>A0ABW0STI8_9GAMM</name>
<evidence type="ECO:0000313" key="4">
    <source>
        <dbReference type="Proteomes" id="UP001596111"/>
    </source>
</evidence>
<feature type="signal peptide" evidence="2">
    <location>
        <begin position="1"/>
        <end position="27"/>
    </location>
</feature>
<keyword evidence="4" id="KW-1185">Reference proteome</keyword>
<feature type="region of interest" description="Disordered" evidence="1">
    <location>
        <begin position="55"/>
        <end position="119"/>
    </location>
</feature>
<reference evidence="4" key="1">
    <citation type="journal article" date="2019" name="Int. J. Syst. Evol. Microbiol.">
        <title>The Global Catalogue of Microorganisms (GCM) 10K type strain sequencing project: providing services to taxonomists for standard genome sequencing and annotation.</title>
        <authorList>
            <consortium name="The Broad Institute Genomics Platform"/>
            <consortium name="The Broad Institute Genome Sequencing Center for Infectious Disease"/>
            <person name="Wu L."/>
            <person name="Ma J."/>
        </authorList>
    </citation>
    <scope>NUCLEOTIDE SEQUENCE [LARGE SCALE GENOMIC DNA]</scope>
    <source>
        <strain evidence="4">CGMCC 1.13587</strain>
    </source>
</reference>
<comment type="caution">
    <text evidence="3">The sequence shown here is derived from an EMBL/GenBank/DDBJ whole genome shotgun (WGS) entry which is preliminary data.</text>
</comment>
<organism evidence="3 4">
    <name type="scientific">Rhodanobacter terrae</name>
    <dbReference type="NCBI Taxonomy" id="418647"/>
    <lineage>
        <taxon>Bacteria</taxon>
        <taxon>Pseudomonadati</taxon>
        <taxon>Pseudomonadota</taxon>
        <taxon>Gammaproteobacteria</taxon>
        <taxon>Lysobacterales</taxon>
        <taxon>Rhodanobacteraceae</taxon>
        <taxon>Rhodanobacter</taxon>
    </lineage>
</organism>
<keyword evidence="2" id="KW-0732">Signal</keyword>
<dbReference type="EMBL" id="JBHSNG010000001">
    <property type="protein sequence ID" value="MFC5579794.1"/>
    <property type="molecule type" value="Genomic_DNA"/>
</dbReference>
<proteinExistence type="predicted"/>
<gene>
    <name evidence="3" type="ORF">ACFPPB_01495</name>
</gene>
<sequence>MNAKTTCRFSLIGLLVSAVFASGAALAQSAPQTDVPGHPRVNEVNNRLENQQDRIQAGVKDGQLNARQATRDETRDNNIAARESADEARHGGHLTKRERHNLNKSLNKDSHKIHHQRKY</sequence>
<evidence type="ECO:0000313" key="3">
    <source>
        <dbReference type="EMBL" id="MFC5579794.1"/>
    </source>
</evidence>